<dbReference type="InterPro" id="IPR002110">
    <property type="entry name" value="Ankyrin_rpt"/>
</dbReference>
<dbReference type="InterPro" id="IPR002048">
    <property type="entry name" value="EF_hand_dom"/>
</dbReference>
<evidence type="ECO:0000256" key="2">
    <source>
        <dbReference type="ARBA" id="ARBA00024334"/>
    </source>
</evidence>
<protein>
    <submittedName>
        <fullName evidence="6">Uncharacterized protein</fullName>
    </submittedName>
</protein>
<dbReference type="EMBL" id="VJMJ01000161">
    <property type="protein sequence ID" value="KAF0729744.1"/>
    <property type="molecule type" value="Genomic_DNA"/>
</dbReference>
<keyword evidence="3" id="KW-0175">Coiled coil</keyword>
<sequence length="953" mass="107884">MTEALFQAVTEGDVEQVQALLDAGEADVNAVRKVKKEDYTPIMHAAENGDEDMVRMLLNRPDIDINSCAAPVKKNPIMRAAKMGHVSVVNLLWERVDDQCREQCIDTALNAHKMEVVAALIEKGSDYSPRYGGKLLLKSVAPYLSLDGLVLMLMRDLPFEILPSGEISPRSEGEDYYYTWTTFLTPEVCVDESVSKEAVVDELLAQKSFEGVSRISLVKNLVFAKDEHGREAHTIADRQMKSFLERLSYFLNRYEIFEGPPTHVSATAVVVLAYDHGICKQVFNEYANEDGTLSLDGFVKCNETLGRLNTHRKASQKKYESEYHLWEKEFELWDTDNDDTISEDEFERYCLQHFGGKIKVAMKFMRNVDEYEREIATRRELDTKFVLGLLPKPNGNFEKDIAALNINGNLPLENYPHLLVMPAADRSLEDIFLKERPSEHQIRYMLQEVALALNSLHSRGFVHGDLKKLNILRVNNLLKIIDFDATTPIGQPVGSKFSSGILPPEMFYKLKNEDEKMMHRHYWKSQSDDIRLWNKVKPKEKYVVRAFTSCNTHGLPYSLVDASESLDLWSFGCLMYQMLSGLELVSTDVNQDVAPDRIKTAATWTDEKLLAMIEAHVVNEAARDLLAKLLVVNPERRIGLKEVLEHHYFTGGFDSVLEKNLDALSTQAQEQCEQLSRIAEAQRENALLISQMSSAKALLLEATKSVSNAIYDAIEAVVPTSFVCFPFRLTRDGECDKAFEDTVNFIPHFRTICNIFSESVVKGEAIGGVVTQLYRGESLYLYLIDEVTGHIVLPEDDPLYPIEVQSHDTAFLAMSLPLIQGGLDMLIQNNGVLGMLSRIGFGNSRAVEINEQIVEVEEQVKKDIEASSQSLHKALTSSLPAKQVRGAMLRELKHWFDDHDPDQNYAGLQRVMTNEGRVLWTTKPNAETIRLERRSSREAISDMSTMTLRDLLD</sequence>
<dbReference type="PANTHER" id="PTHR44167:SF18">
    <property type="entry name" value="PROTEIN KINASE DOMAIN-CONTAINING PROTEIN"/>
    <property type="match status" value="1"/>
</dbReference>
<dbReference type="InterPro" id="IPR011992">
    <property type="entry name" value="EF-hand-dom_pair"/>
</dbReference>
<dbReference type="SMART" id="SM00248">
    <property type="entry name" value="ANK"/>
    <property type="match status" value="3"/>
</dbReference>
<dbReference type="GO" id="GO:0044773">
    <property type="term" value="P:mitotic DNA damage checkpoint signaling"/>
    <property type="evidence" value="ECO:0007669"/>
    <property type="project" value="TreeGrafter"/>
</dbReference>
<evidence type="ECO:0000259" key="4">
    <source>
        <dbReference type="PROSITE" id="PS50011"/>
    </source>
</evidence>
<evidence type="ECO:0000313" key="7">
    <source>
        <dbReference type="Proteomes" id="UP000481153"/>
    </source>
</evidence>
<evidence type="ECO:0000259" key="5">
    <source>
        <dbReference type="PROSITE" id="PS50222"/>
    </source>
</evidence>
<dbReference type="GO" id="GO:0005737">
    <property type="term" value="C:cytoplasm"/>
    <property type="evidence" value="ECO:0007669"/>
    <property type="project" value="TreeGrafter"/>
</dbReference>
<dbReference type="SUPFAM" id="SSF56112">
    <property type="entry name" value="Protein kinase-like (PK-like)"/>
    <property type="match status" value="1"/>
</dbReference>
<reference evidence="6 7" key="1">
    <citation type="submission" date="2019-07" db="EMBL/GenBank/DDBJ databases">
        <title>Genomics analysis of Aphanomyces spp. identifies a new class of oomycete effector associated with host adaptation.</title>
        <authorList>
            <person name="Gaulin E."/>
        </authorList>
    </citation>
    <scope>NUCLEOTIDE SEQUENCE [LARGE SCALE GENOMIC DNA]</scope>
    <source>
        <strain evidence="6 7">ATCC 201684</strain>
    </source>
</reference>
<proteinExistence type="inferred from homology"/>
<dbReference type="Gene3D" id="1.25.40.20">
    <property type="entry name" value="Ankyrin repeat-containing domain"/>
    <property type="match status" value="1"/>
</dbReference>
<feature type="coiled-coil region" evidence="3">
    <location>
        <begin position="665"/>
        <end position="698"/>
    </location>
</feature>
<dbReference type="Pfam" id="PF12796">
    <property type="entry name" value="Ank_2"/>
    <property type="match status" value="1"/>
</dbReference>
<organism evidence="6 7">
    <name type="scientific">Aphanomyces euteiches</name>
    <dbReference type="NCBI Taxonomy" id="100861"/>
    <lineage>
        <taxon>Eukaryota</taxon>
        <taxon>Sar</taxon>
        <taxon>Stramenopiles</taxon>
        <taxon>Oomycota</taxon>
        <taxon>Saprolegniomycetes</taxon>
        <taxon>Saprolegniales</taxon>
        <taxon>Verrucalvaceae</taxon>
        <taxon>Aphanomyces</taxon>
    </lineage>
</organism>
<dbReference type="GO" id="GO:0004674">
    <property type="term" value="F:protein serine/threonine kinase activity"/>
    <property type="evidence" value="ECO:0007669"/>
    <property type="project" value="TreeGrafter"/>
</dbReference>
<feature type="domain" description="EF-hand" evidence="5">
    <location>
        <begin position="321"/>
        <end position="356"/>
    </location>
</feature>
<dbReference type="Gene3D" id="1.10.238.10">
    <property type="entry name" value="EF-hand"/>
    <property type="match status" value="1"/>
</dbReference>
<evidence type="ECO:0000313" key="6">
    <source>
        <dbReference type="EMBL" id="KAF0729744.1"/>
    </source>
</evidence>
<dbReference type="InterPro" id="IPR000719">
    <property type="entry name" value="Prot_kinase_dom"/>
</dbReference>
<dbReference type="GO" id="GO:0005524">
    <property type="term" value="F:ATP binding"/>
    <property type="evidence" value="ECO:0007669"/>
    <property type="project" value="InterPro"/>
</dbReference>
<comment type="caution">
    <text evidence="6">The sequence shown here is derived from an EMBL/GenBank/DDBJ whole genome shotgun (WGS) entry which is preliminary data.</text>
</comment>
<dbReference type="SUPFAM" id="SSF48403">
    <property type="entry name" value="Ankyrin repeat"/>
    <property type="match status" value="1"/>
</dbReference>
<feature type="domain" description="Protein kinase" evidence="4">
    <location>
        <begin position="335"/>
        <end position="649"/>
    </location>
</feature>
<dbReference type="VEuPathDB" id="FungiDB:AeMF1_014347"/>
<dbReference type="PROSITE" id="PS50011">
    <property type="entry name" value="PROTEIN_KINASE_DOM"/>
    <property type="match status" value="1"/>
</dbReference>
<dbReference type="SUPFAM" id="SSF47473">
    <property type="entry name" value="EF-hand"/>
    <property type="match status" value="1"/>
</dbReference>
<name>A0A6G0WQS7_9STRA</name>
<keyword evidence="1" id="KW-0106">Calcium</keyword>
<dbReference type="InterPro" id="IPR018247">
    <property type="entry name" value="EF_Hand_1_Ca_BS"/>
</dbReference>
<accession>A0A6G0WQS7</accession>
<dbReference type="AlphaFoldDB" id="A0A6G0WQS7"/>
<dbReference type="PROSITE" id="PS50222">
    <property type="entry name" value="EF_HAND_2"/>
    <property type="match status" value="1"/>
</dbReference>
<dbReference type="GO" id="GO:0005509">
    <property type="term" value="F:calcium ion binding"/>
    <property type="evidence" value="ECO:0007669"/>
    <property type="project" value="InterPro"/>
</dbReference>
<evidence type="ECO:0000256" key="3">
    <source>
        <dbReference type="SAM" id="Coils"/>
    </source>
</evidence>
<evidence type="ECO:0000256" key="1">
    <source>
        <dbReference type="ARBA" id="ARBA00022837"/>
    </source>
</evidence>
<gene>
    <name evidence="6" type="ORF">Ae201684_012635</name>
</gene>
<dbReference type="SMART" id="SM00220">
    <property type="entry name" value="S_TKc"/>
    <property type="match status" value="1"/>
</dbReference>
<comment type="similarity">
    <text evidence="2">Belongs to the protein kinase superfamily. Ser/Thr protein kinase family. CDPK subfamily.</text>
</comment>
<dbReference type="GO" id="GO:0005634">
    <property type="term" value="C:nucleus"/>
    <property type="evidence" value="ECO:0007669"/>
    <property type="project" value="TreeGrafter"/>
</dbReference>
<dbReference type="Proteomes" id="UP000481153">
    <property type="component" value="Unassembled WGS sequence"/>
</dbReference>
<dbReference type="InterPro" id="IPR036770">
    <property type="entry name" value="Ankyrin_rpt-contain_sf"/>
</dbReference>
<dbReference type="Gene3D" id="1.10.510.10">
    <property type="entry name" value="Transferase(Phosphotransferase) domain 1"/>
    <property type="match status" value="1"/>
</dbReference>
<dbReference type="PANTHER" id="PTHR44167">
    <property type="entry name" value="OVARIAN-SPECIFIC SERINE/THREONINE-PROTEIN KINASE LOK-RELATED"/>
    <property type="match status" value="1"/>
</dbReference>
<dbReference type="Pfam" id="PF00069">
    <property type="entry name" value="Pkinase"/>
    <property type="match status" value="2"/>
</dbReference>
<dbReference type="InterPro" id="IPR011009">
    <property type="entry name" value="Kinase-like_dom_sf"/>
</dbReference>
<keyword evidence="7" id="KW-1185">Reference proteome</keyword>
<dbReference type="PROSITE" id="PS00018">
    <property type="entry name" value="EF_HAND_1"/>
    <property type="match status" value="1"/>
</dbReference>